<sequence>MRRLRPLPILILALATAFGSPVLAQDAALGANVDSLINYAKTRNPEYAAMQAEAEASGERVTPAGALPDPKFRTELRDITRMGEQSATLAPNRVGSTRYLLMQDIPWFGKRDLKREIAELEAEGAKGRALGTWADIAGRIKVNFAQLYYVHRNEQLTREILDLMTRLEKIARVRYAGGLAAQQDVIRAQVEQTTLRDELIALEAERRQLHARLNALLARPGHAPLAAPSQLRPLPAPARLDYVALEERVRARNPQLFTDESRIRAAEKTRDLTYKNRYPDFTLGVSPTQYRNEVKEWELMLEMNIPLQQSSRRAQERESESMLNAARARKEATANQVLSELSESLAGIEAARQTENLLSNSLLPQTELTFQAAIAGYETGKVDFATLLDAQRQIRQARQNLIKTQAEAQMRLAEIERLLGEDL</sequence>
<keyword evidence="3" id="KW-0732">Signal</keyword>
<dbReference type="Pfam" id="PF02321">
    <property type="entry name" value="OEP"/>
    <property type="match status" value="2"/>
</dbReference>
<evidence type="ECO:0000256" key="1">
    <source>
        <dbReference type="ARBA" id="ARBA00007613"/>
    </source>
</evidence>
<keyword evidence="5" id="KW-1185">Reference proteome</keyword>
<dbReference type="PANTHER" id="PTHR30203">
    <property type="entry name" value="OUTER MEMBRANE CATION EFFLUX PROTEIN"/>
    <property type="match status" value="1"/>
</dbReference>
<gene>
    <name evidence="4" type="ORF">AADV58_03540</name>
</gene>
<dbReference type="Proteomes" id="UP001479520">
    <property type="component" value="Chromosome"/>
</dbReference>
<dbReference type="EMBL" id="CP151406">
    <property type="protein sequence ID" value="WZJ22237.1"/>
    <property type="molecule type" value="Genomic_DNA"/>
</dbReference>
<dbReference type="PANTHER" id="PTHR30203:SF24">
    <property type="entry name" value="BLR4935 PROTEIN"/>
    <property type="match status" value="1"/>
</dbReference>
<evidence type="ECO:0000256" key="2">
    <source>
        <dbReference type="SAM" id="Coils"/>
    </source>
</evidence>
<reference evidence="4 5" key="1">
    <citation type="submission" date="2024-04" db="EMBL/GenBank/DDBJ databases">
        <title>Dissimilatory iodate-reducing microorganisms contribute to the enrichment of iodine in groundwater.</title>
        <authorList>
            <person name="Jiang Z."/>
        </authorList>
    </citation>
    <scope>NUCLEOTIDE SEQUENCE [LARGE SCALE GENOMIC DNA]</scope>
    <source>
        <strain evidence="4 5">NCP973</strain>
    </source>
</reference>
<dbReference type="RefSeq" id="WP_341744110.1">
    <property type="nucleotide sequence ID" value="NZ_CP151406.1"/>
</dbReference>
<dbReference type="SUPFAM" id="SSF56954">
    <property type="entry name" value="Outer membrane efflux proteins (OEP)"/>
    <property type="match status" value="1"/>
</dbReference>
<dbReference type="Gene3D" id="1.20.1600.10">
    <property type="entry name" value="Outer membrane efflux proteins (OEP)"/>
    <property type="match status" value="1"/>
</dbReference>
<feature type="signal peptide" evidence="3">
    <location>
        <begin position="1"/>
        <end position="24"/>
    </location>
</feature>
<evidence type="ECO:0000256" key="3">
    <source>
        <dbReference type="SAM" id="SignalP"/>
    </source>
</evidence>
<organism evidence="4 5">
    <name type="scientific">Azonexus hydrophilus</name>
    <dbReference type="NCBI Taxonomy" id="418702"/>
    <lineage>
        <taxon>Bacteria</taxon>
        <taxon>Pseudomonadati</taxon>
        <taxon>Pseudomonadota</taxon>
        <taxon>Betaproteobacteria</taxon>
        <taxon>Rhodocyclales</taxon>
        <taxon>Azonexaceae</taxon>
        <taxon>Azonexus</taxon>
    </lineage>
</organism>
<accession>A0ABZ2XK05</accession>
<feature type="chain" id="PRO_5046371055" evidence="3">
    <location>
        <begin position="25"/>
        <end position="423"/>
    </location>
</feature>
<keyword evidence="2" id="KW-0175">Coiled coil</keyword>
<feature type="coiled-coil region" evidence="2">
    <location>
        <begin position="110"/>
        <end position="219"/>
    </location>
</feature>
<evidence type="ECO:0000313" key="5">
    <source>
        <dbReference type="Proteomes" id="UP001479520"/>
    </source>
</evidence>
<comment type="similarity">
    <text evidence="1">Belongs to the outer membrane factor (OMF) (TC 1.B.17) family.</text>
</comment>
<protein>
    <submittedName>
        <fullName evidence="4">TolC family protein</fullName>
    </submittedName>
</protein>
<proteinExistence type="inferred from homology"/>
<evidence type="ECO:0000313" key="4">
    <source>
        <dbReference type="EMBL" id="WZJ22237.1"/>
    </source>
</evidence>
<dbReference type="InterPro" id="IPR003423">
    <property type="entry name" value="OMP_efflux"/>
</dbReference>
<dbReference type="InterPro" id="IPR010131">
    <property type="entry name" value="MdtP/NodT-like"/>
</dbReference>
<name>A0ABZ2XK05_9RHOO</name>
<feature type="coiled-coil region" evidence="2">
    <location>
        <begin position="387"/>
        <end position="418"/>
    </location>
</feature>